<comment type="caution">
    <text evidence="2">The sequence shown here is derived from an EMBL/GenBank/DDBJ whole genome shotgun (WGS) entry which is preliminary data.</text>
</comment>
<evidence type="ECO:0000313" key="2">
    <source>
        <dbReference type="EMBL" id="TKA94202.1"/>
    </source>
</evidence>
<gene>
    <name evidence="2" type="ORF">FAZ78_23635</name>
</gene>
<accession>A0A4U0YP66</accession>
<reference evidence="2 3" key="1">
    <citation type="submission" date="2019-04" db="EMBL/GenBank/DDBJ databases">
        <title>Crypto-aerobic microbial life in anoxic (sulfidic) marine sediments.</title>
        <authorList>
            <person name="Bhattacharya S."/>
            <person name="Roy C."/>
            <person name="Mondal N."/>
            <person name="Sarkar J."/>
            <person name="Mandal S."/>
            <person name="Rameez M.J."/>
            <person name="Ghosh W."/>
        </authorList>
    </citation>
    <scope>NUCLEOTIDE SEQUENCE [LARGE SCALE GENOMIC DNA]</scope>
    <source>
        <strain evidence="2 3">SBBC</strain>
    </source>
</reference>
<sequence>MRQVYMRFYAAGYSRRVMPRRLRRLLARTGLHRAWLSGYLGCFWEDGIKYGPANPYAQRWDAPTDELEAEPAVPDMAYFTDLWPRYPDSLENAELPAAGLPAAGRDDARDQPASPASATCDPPQAGAVLSSRTMS</sequence>
<evidence type="ECO:0000256" key="1">
    <source>
        <dbReference type="SAM" id="MobiDB-lite"/>
    </source>
</evidence>
<dbReference type="Proteomes" id="UP000306340">
    <property type="component" value="Unassembled WGS sequence"/>
</dbReference>
<dbReference type="RefSeq" id="WP_136794627.1">
    <property type="nucleotide sequence ID" value="NZ_SWAU01000424.1"/>
</dbReference>
<name>A0A4U0YP66_9RHOB</name>
<dbReference type="EMBL" id="SWAU01000424">
    <property type="protein sequence ID" value="TKA94202.1"/>
    <property type="molecule type" value="Genomic_DNA"/>
</dbReference>
<dbReference type="AlphaFoldDB" id="A0A4U0YP66"/>
<protein>
    <submittedName>
        <fullName evidence="2">Uncharacterized protein</fullName>
    </submittedName>
</protein>
<evidence type="ECO:0000313" key="3">
    <source>
        <dbReference type="Proteomes" id="UP000306340"/>
    </source>
</evidence>
<feature type="region of interest" description="Disordered" evidence="1">
    <location>
        <begin position="94"/>
        <end position="135"/>
    </location>
</feature>
<organism evidence="2 3">
    <name type="scientific">Cereibacter changlensis</name>
    <dbReference type="NCBI Taxonomy" id="402884"/>
    <lineage>
        <taxon>Bacteria</taxon>
        <taxon>Pseudomonadati</taxon>
        <taxon>Pseudomonadota</taxon>
        <taxon>Alphaproteobacteria</taxon>
        <taxon>Rhodobacterales</taxon>
        <taxon>Paracoccaceae</taxon>
        <taxon>Cereibacter</taxon>
    </lineage>
</organism>
<proteinExistence type="predicted"/>